<evidence type="ECO:0000313" key="2">
    <source>
        <dbReference type="EMBL" id="CDW27467.1"/>
    </source>
</evidence>
<proteinExistence type="predicted"/>
<evidence type="ECO:0000256" key="1">
    <source>
        <dbReference type="SAM" id="SignalP"/>
    </source>
</evidence>
<dbReference type="AlphaFoldDB" id="A0A0K2TP92"/>
<protein>
    <submittedName>
        <fullName evidence="2">Uncharacterized protein</fullName>
    </submittedName>
</protein>
<keyword evidence="1" id="KW-0732">Signal</keyword>
<accession>A0A0K2TP92</accession>
<sequence length="225" mass="26340">MKSLIVILMIPVLIGSYNPNHQRCRRGKYAIKTNTCLPSFSSEELKVINDVQEIGSGVRCITQVIPKCRKVKKVVNKKICYNTYIESSEYSKVETHEISYTNEKKDLLSIDCWEERYKTVGHHHIGHWFCDSQCKNNHFKVPSQSRPIVKDVTCNGVTSKKVCIPYKIELEENVCKEEKVKKCITINTLVHRNATYHHSNYELTKPRCTWRRLILHYKKCDSKQY</sequence>
<feature type="signal peptide" evidence="1">
    <location>
        <begin position="1"/>
        <end position="16"/>
    </location>
</feature>
<name>A0A0K2TP92_LEPSM</name>
<feature type="chain" id="PRO_5005487948" evidence="1">
    <location>
        <begin position="17"/>
        <end position="225"/>
    </location>
</feature>
<organism evidence="2">
    <name type="scientific">Lepeophtheirus salmonis</name>
    <name type="common">Salmon louse</name>
    <name type="synonym">Caligus salmonis</name>
    <dbReference type="NCBI Taxonomy" id="72036"/>
    <lineage>
        <taxon>Eukaryota</taxon>
        <taxon>Metazoa</taxon>
        <taxon>Ecdysozoa</taxon>
        <taxon>Arthropoda</taxon>
        <taxon>Crustacea</taxon>
        <taxon>Multicrustacea</taxon>
        <taxon>Hexanauplia</taxon>
        <taxon>Copepoda</taxon>
        <taxon>Siphonostomatoida</taxon>
        <taxon>Caligidae</taxon>
        <taxon>Lepeophtheirus</taxon>
    </lineage>
</organism>
<dbReference type="EMBL" id="HACA01010106">
    <property type="protein sequence ID" value="CDW27467.1"/>
    <property type="molecule type" value="Transcribed_RNA"/>
</dbReference>
<reference evidence="2" key="1">
    <citation type="submission" date="2014-05" db="EMBL/GenBank/DDBJ databases">
        <authorList>
            <person name="Chronopoulou M."/>
        </authorList>
    </citation>
    <scope>NUCLEOTIDE SEQUENCE</scope>
    <source>
        <tissue evidence="2">Whole organism</tissue>
    </source>
</reference>